<dbReference type="Pfam" id="PF00664">
    <property type="entry name" value="ABC_membrane"/>
    <property type="match status" value="2"/>
</dbReference>
<dbReference type="InterPro" id="IPR036640">
    <property type="entry name" value="ABC1_TM_sf"/>
</dbReference>
<dbReference type="CDD" id="cd03244">
    <property type="entry name" value="ABCC_MRP_domain2"/>
    <property type="match status" value="1"/>
</dbReference>
<dbReference type="Proteomes" id="UP000308199">
    <property type="component" value="Unassembled WGS sequence"/>
</dbReference>
<keyword evidence="14" id="KW-1185">Reference proteome</keyword>
<feature type="transmembrane region" description="Helical" evidence="10">
    <location>
        <begin position="235"/>
        <end position="257"/>
    </location>
</feature>
<dbReference type="GO" id="GO:0016020">
    <property type="term" value="C:membrane"/>
    <property type="evidence" value="ECO:0007669"/>
    <property type="project" value="UniProtKB-SubCell"/>
</dbReference>
<feature type="compositionally biased region" description="Polar residues" evidence="9">
    <location>
        <begin position="573"/>
        <end position="584"/>
    </location>
</feature>
<evidence type="ECO:0000259" key="11">
    <source>
        <dbReference type="PROSITE" id="PS50893"/>
    </source>
</evidence>
<dbReference type="CDD" id="cd18604">
    <property type="entry name" value="ABC_6TM_VMR1_D2_like"/>
    <property type="match status" value="1"/>
</dbReference>
<dbReference type="GO" id="GO:0016887">
    <property type="term" value="F:ATP hydrolysis activity"/>
    <property type="evidence" value="ECO:0007669"/>
    <property type="project" value="InterPro"/>
</dbReference>
<sequence>MFLERLASEPISSLRDSRLPHTAWSPGTRRAFHKAHFLRFRLTFLSTRIARRRQRARKMGSSTAQVVLDMIAASPAMFASATNETFPFLCWYKIRSFWKDELLFPAYFAALSATLLVLYAVVSSKPFRSLLKRPEKDLDDDSSSHEDDSTVEIETSPRAGIIADIMTHVNAMGGPVIFFYKMLRLAGCLALVGFTMATLVIDEHEKESDLLDALLMKKRGKKTTPVPGTFTTAEWLQVALCLTYTYATFLALVSVAVQRKWAKFANTHLVLLLLVSWVVFAYRDFWPLATYTQQPADLSEGWILWAKLAVLTLTALAVPVLMPRPYVPVDPKDPKEIPNPEQTSSLLSLSLYAFLDPIIFKAYRVPHLPADQFPPLADYDHSKNLHLDMFSGAKRGHLFFGLMKTFSDEYIGITSMTIIRVITMYASPIGINRLLNYLETGGSDTVVQPWLWISWLFFGPFIGTVAFQWYIFLTTSTLVRCEGIITQLVFEHALRIRMKAQTSSDKTASATSTSVPTPDTASINLPDANTELEGTTANSSEVAGANATSDETLLPSSPSMDSNASKGKGRNAPSISGKSTSSKVGTDSPTSSGDSDNLVGKLNNLITTDLQNIVDGRDFVMLLVQCPLLIAIGIWFLYVILGWSAFVGMAVMLVLFPLPGYIAKLTQTVQIEKMKKTDARVQVVTELINVSRMTKLFGWEEKMRGKCSEKREEELKWNRLRQLLDLANGSVNFVIPLLTMVVTFTAYTLVMKKQLTASRVYSSMAVFDMLRDQLHLIFFMVPATIQAKVSLDRVTGYLRETELLDEFQSDVEKTEHVEIASGPKDPELIGFCDASFVWSSDVDGSLTPSRRKFRLVLEDEVIFKRGGINLIIGPTGSGKTSLLMALLGEMHFLPSGPTSWRNLPRTKGIAYAAQESWVQNETIKANILFGSPYDEERYKKVIFQCGLERDLTLFEAGDQTEVGEKGLTLSGGQKARLTLARAVYSLAEILLLDDVLAALDVHTSRWIVDKCFRGDLIRGRTILLVTHNVAMASPIASFVLSLGKDGRVASQGTVDEAMANGKEMQDEIEHLNEANKKAEEAPTSEDKKSEEAEMKKVGKLVVAEEIAEGHVSWSAVKLYLFNLGGAFFWFIFLSAILLCDLANVTQTWFLGCWASQYDNDRDPSEVSVPYYLTVFTLIMISGVLMYVLGYLVYVYGSIKASRAIHKRLIESITGTTLRWLDSTPSGRIIARCTQDIRAVDGPISQTLGWVVELTITLIMRMVAVVYFTPIFVFPGIIVGALGSWFGQIYIKAQLSVKREMSNARSPVLNHFGAAMSGLISIRAFGAQNMFRNESLQRIDRYTRSARTFYNLNRWVCIRIDTLGGMFAAGLAAYLVYGERLNMPSNTGFSLNMAVGFSSLILWWVRILNDFEVSGNSLERIQSYIDIEQEPGAKEGGVPPAYWPSSGHIRVDNLSARYTPDGPEVLHGVSFEVKSGERVGVVGRTGSGKSTLTLSLLRCIFTDGKVYYDGIATDSINLDILRRNITIIPQVPELLSGTLRHNLDPFDEHDDAVLNDALRSAGLFSLQKEEDEDRITLDSPIAAGGSNLSVGQRQILALARAIVRGSKLLILDEATSAIDYATDTVIQSSLRSELSGDVTLITVAHRLQTIMDSDKVMVLDAGKLVEFDSPQNLLQKEGGLLKALVDESGDRDALYAMALAKEC</sequence>
<keyword evidence="5" id="KW-0547">Nucleotide-binding</keyword>
<evidence type="ECO:0000256" key="3">
    <source>
        <dbReference type="ARBA" id="ARBA00022692"/>
    </source>
</evidence>
<dbReference type="GO" id="GO:0005524">
    <property type="term" value="F:ATP binding"/>
    <property type="evidence" value="ECO:0007669"/>
    <property type="project" value="UniProtKB-KW"/>
</dbReference>
<dbReference type="PROSITE" id="PS50893">
    <property type="entry name" value="ABC_TRANSPORTER_2"/>
    <property type="match status" value="2"/>
</dbReference>
<dbReference type="PANTHER" id="PTHR24223">
    <property type="entry name" value="ATP-BINDING CASSETTE SUB-FAMILY C"/>
    <property type="match status" value="1"/>
</dbReference>
<dbReference type="GO" id="GO:0140359">
    <property type="term" value="F:ABC-type transporter activity"/>
    <property type="evidence" value="ECO:0007669"/>
    <property type="project" value="InterPro"/>
</dbReference>
<evidence type="ECO:0000313" key="14">
    <source>
        <dbReference type="Proteomes" id="UP000308199"/>
    </source>
</evidence>
<dbReference type="FunFam" id="1.20.1560.10:FF:000013">
    <property type="entry name" value="ABC transporter C family member 2"/>
    <property type="match status" value="1"/>
</dbReference>
<evidence type="ECO:0000256" key="7">
    <source>
        <dbReference type="ARBA" id="ARBA00022989"/>
    </source>
</evidence>
<dbReference type="PROSITE" id="PS00211">
    <property type="entry name" value="ABC_TRANSPORTER_1"/>
    <property type="match status" value="1"/>
</dbReference>
<evidence type="ECO:0000256" key="9">
    <source>
        <dbReference type="SAM" id="MobiDB-lite"/>
    </source>
</evidence>
<feature type="transmembrane region" description="Helical" evidence="10">
    <location>
        <begin position="646"/>
        <end position="666"/>
    </location>
</feature>
<evidence type="ECO:0000259" key="12">
    <source>
        <dbReference type="PROSITE" id="PS50929"/>
    </source>
</evidence>
<dbReference type="InterPro" id="IPR003439">
    <property type="entry name" value="ABC_transporter-like_ATP-bd"/>
</dbReference>
<feature type="transmembrane region" description="Helical" evidence="10">
    <location>
        <begin position="102"/>
        <end position="122"/>
    </location>
</feature>
<feature type="transmembrane region" description="Helical" evidence="10">
    <location>
        <begin position="302"/>
        <end position="322"/>
    </location>
</feature>
<feature type="transmembrane region" description="Helical" evidence="10">
    <location>
        <begin position="1170"/>
        <end position="1196"/>
    </location>
</feature>
<dbReference type="Gene3D" id="3.40.50.300">
    <property type="entry name" value="P-loop containing nucleotide triphosphate hydrolases"/>
    <property type="match status" value="2"/>
</dbReference>
<dbReference type="InterPro" id="IPR003593">
    <property type="entry name" value="AAA+_ATPase"/>
</dbReference>
<protein>
    <submittedName>
        <fullName evidence="13">Uncharacterized protein</fullName>
    </submittedName>
</protein>
<feature type="transmembrane region" description="Helical" evidence="10">
    <location>
        <begin position="410"/>
        <end position="431"/>
    </location>
</feature>
<dbReference type="InterPro" id="IPR050173">
    <property type="entry name" value="ABC_transporter_C-like"/>
</dbReference>
<proteinExistence type="predicted"/>
<dbReference type="CDD" id="cd18596">
    <property type="entry name" value="ABC_6TM_VMR1_D1_like"/>
    <property type="match status" value="1"/>
</dbReference>
<dbReference type="PROSITE" id="PS50929">
    <property type="entry name" value="ABC_TM1F"/>
    <property type="match status" value="2"/>
</dbReference>
<keyword evidence="3 10" id="KW-0812">Transmembrane</keyword>
<feature type="transmembrane region" description="Helical" evidence="10">
    <location>
        <begin position="1263"/>
        <end position="1290"/>
    </location>
</feature>
<feature type="transmembrane region" description="Helical" evidence="10">
    <location>
        <begin position="1127"/>
        <end position="1150"/>
    </location>
</feature>
<dbReference type="InterPro" id="IPR011527">
    <property type="entry name" value="ABC1_TM_dom"/>
</dbReference>
<gene>
    <name evidence="13" type="ORF">EW145_g436</name>
</gene>
<keyword evidence="4" id="KW-0677">Repeat</keyword>
<feature type="transmembrane region" description="Helical" evidence="10">
    <location>
        <begin position="726"/>
        <end position="750"/>
    </location>
</feature>
<feature type="transmembrane region" description="Helical" evidence="10">
    <location>
        <begin position="619"/>
        <end position="640"/>
    </location>
</feature>
<dbReference type="OrthoDB" id="6500128at2759"/>
<feature type="transmembrane region" description="Helical" evidence="10">
    <location>
        <begin position="264"/>
        <end position="282"/>
    </location>
</feature>
<evidence type="ECO:0000256" key="6">
    <source>
        <dbReference type="ARBA" id="ARBA00022840"/>
    </source>
</evidence>
<dbReference type="SUPFAM" id="SSF90123">
    <property type="entry name" value="ABC transporter transmembrane region"/>
    <property type="match status" value="2"/>
</dbReference>
<organism evidence="13 14">
    <name type="scientific">Phellinidium pouzarii</name>
    <dbReference type="NCBI Taxonomy" id="167371"/>
    <lineage>
        <taxon>Eukaryota</taxon>
        <taxon>Fungi</taxon>
        <taxon>Dikarya</taxon>
        <taxon>Basidiomycota</taxon>
        <taxon>Agaricomycotina</taxon>
        <taxon>Agaricomycetes</taxon>
        <taxon>Hymenochaetales</taxon>
        <taxon>Hymenochaetaceae</taxon>
        <taxon>Phellinidium</taxon>
    </lineage>
</organism>
<evidence type="ECO:0000313" key="13">
    <source>
        <dbReference type="EMBL" id="THH11785.1"/>
    </source>
</evidence>
<dbReference type="PANTHER" id="PTHR24223:SF356">
    <property type="entry name" value="ATP-BINDING CASSETTE TRANSPORTER ABC4"/>
    <property type="match status" value="1"/>
</dbReference>
<keyword evidence="7 10" id="KW-1133">Transmembrane helix</keyword>
<dbReference type="CDD" id="cd03250">
    <property type="entry name" value="ABCC_MRP_domain1"/>
    <property type="match status" value="1"/>
</dbReference>
<feature type="transmembrane region" description="Helical" evidence="10">
    <location>
        <begin position="182"/>
        <end position="201"/>
    </location>
</feature>
<keyword evidence="8 10" id="KW-0472">Membrane</keyword>
<dbReference type="InterPro" id="IPR027417">
    <property type="entry name" value="P-loop_NTPase"/>
</dbReference>
<keyword evidence="2" id="KW-0813">Transport</keyword>
<feature type="domain" description="ABC transporter" evidence="11">
    <location>
        <begin position="837"/>
        <end position="1070"/>
    </location>
</feature>
<feature type="compositionally biased region" description="Low complexity" evidence="9">
    <location>
        <begin position="585"/>
        <end position="596"/>
    </location>
</feature>
<feature type="compositionally biased region" description="Low complexity" evidence="9">
    <location>
        <begin position="505"/>
        <end position="522"/>
    </location>
</feature>
<feature type="transmembrane region" description="Helical" evidence="10">
    <location>
        <begin position="62"/>
        <end position="82"/>
    </location>
</feature>
<reference evidence="13 14" key="1">
    <citation type="submission" date="2019-02" db="EMBL/GenBank/DDBJ databases">
        <title>Genome sequencing of the rare red list fungi Phellinidium pouzarii.</title>
        <authorList>
            <person name="Buettner E."/>
            <person name="Kellner H."/>
        </authorList>
    </citation>
    <scope>NUCLEOTIDE SEQUENCE [LARGE SCALE GENOMIC DNA]</scope>
    <source>
        <strain evidence="13 14">DSM 108285</strain>
    </source>
</reference>
<evidence type="ECO:0000256" key="10">
    <source>
        <dbReference type="SAM" id="Phobius"/>
    </source>
</evidence>
<keyword evidence="6" id="KW-0067">ATP-binding</keyword>
<dbReference type="Gene3D" id="1.20.1560.10">
    <property type="entry name" value="ABC transporter type 1, transmembrane domain"/>
    <property type="match status" value="2"/>
</dbReference>
<feature type="domain" description="ABC transmembrane type-1" evidence="12">
    <location>
        <begin position="411"/>
        <end position="786"/>
    </location>
</feature>
<evidence type="ECO:0000256" key="4">
    <source>
        <dbReference type="ARBA" id="ARBA00022737"/>
    </source>
</evidence>
<dbReference type="FunFam" id="3.40.50.300:FF:000838">
    <property type="entry name" value="ABC multidrug transporter (Eurofung)"/>
    <property type="match status" value="1"/>
</dbReference>
<feature type="domain" description="ABC transporter" evidence="11">
    <location>
        <begin position="1448"/>
        <end position="1685"/>
    </location>
</feature>
<evidence type="ECO:0000256" key="1">
    <source>
        <dbReference type="ARBA" id="ARBA00004141"/>
    </source>
</evidence>
<name>A0A4S4LJ10_9AGAM</name>
<dbReference type="SUPFAM" id="SSF52540">
    <property type="entry name" value="P-loop containing nucleoside triphosphate hydrolases"/>
    <property type="match status" value="2"/>
</dbReference>
<dbReference type="InterPro" id="IPR017871">
    <property type="entry name" value="ABC_transporter-like_CS"/>
</dbReference>
<dbReference type="Pfam" id="PF00005">
    <property type="entry name" value="ABC_tran"/>
    <property type="match status" value="2"/>
</dbReference>
<dbReference type="SMART" id="SM00382">
    <property type="entry name" value="AAA"/>
    <property type="match status" value="2"/>
</dbReference>
<comment type="subcellular location">
    <subcellularLocation>
        <location evidence="1">Membrane</location>
        <topology evidence="1">Multi-pass membrane protein</topology>
    </subcellularLocation>
</comment>
<evidence type="ECO:0000256" key="2">
    <source>
        <dbReference type="ARBA" id="ARBA00022448"/>
    </source>
</evidence>
<feature type="transmembrane region" description="Helical" evidence="10">
    <location>
        <begin position="451"/>
        <end position="472"/>
    </location>
</feature>
<evidence type="ECO:0000256" key="5">
    <source>
        <dbReference type="ARBA" id="ARBA00022741"/>
    </source>
</evidence>
<feature type="transmembrane region" description="Helical" evidence="10">
    <location>
        <begin position="1310"/>
        <end position="1330"/>
    </location>
</feature>
<comment type="caution">
    <text evidence="13">The sequence shown here is derived from an EMBL/GenBank/DDBJ whole genome shotgun (WGS) entry which is preliminary data.</text>
</comment>
<accession>A0A4S4LJ10</accession>
<feature type="domain" description="ABC transmembrane type-1" evidence="12">
    <location>
        <begin position="1130"/>
        <end position="1381"/>
    </location>
</feature>
<feature type="region of interest" description="Disordered" evidence="9">
    <location>
        <begin position="1073"/>
        <end position="1092"/>
    </location>
</feature>
<feature type="region of interest" description="Disordered" evidence="9">
    <location>
        <begin position="505"/>
        <end position="598"/>
    </location>
</feature>
<evidence type="ECO:0000256" key="8">
    <source>
        <dbReference type="ARBA" id="ARBA00023136"/>
    </source>
</evidence>
<dbReference type="EMBL" id="SGPK01000008">
    <property type="protein sequence ID" value="THH11785.1"/>
    <property type="molecule type" value="Genomic_DNA"/>
</dbReference>
<feature type="compositionally biased region" description="Polar residues" evidence="9">
    <location>
        <begin position="532"/>
        <end position="565"/>
    </location>
</feature>
<feature type="transmembrane region" description="Helical" evidence="10">
    <location>
        <begin position="1351"/>
        <end position="1376"/>
    </location>
</feature>